<protein>
    <submittedName>
        <fullName evidence="1">DNA-packaging protein</fullName>
    </submittedName>
</protein>
<accession>A0AAP3ALY8</accession>
<sequence>MRISKQLKEKLRPDKIKSALCLELDISRSTLNRWLSKENDKIANLIVIDAINKITGLTQEEIFEKKQK</sequence>
<dbReference type="EMBL" id="JAOZYT010000043">
    <property type="protein sequence ID" value="MCW0524165.1"/>
    <property type="molecule type" value="Genomic_DNA"/>
</dbReference>
<name>A0AAP3ALY8_RIEAN</name>
<reference evidence="1" key="1">
    <citation type="submission" date="2022-10" db="EMBL/GenBank/DDBJ databases">
        <title>Sifting through the core-genome to identify putative cross-protective antigens against Riemerella anatipestifer.</title>
        <authorList>
            <person name="Zheng X."/>
            <person name="Zhang W."/>
        </authorList>
    </citation>
    <scope>NUCLEOTIDE SEQUENCE</scope>
    <source>
        <strain evidence="1">ZWRA178</strain>
    </source>
</reference>
<gene>
    <name evidence="1" type="ORF">OKE68_07560</name>
</gene>
<dbReference type="AlphaFoldDB" id="A0AAP3ALY8"/>
<comment type="caution">
    <text evidence="1">The sequence shown here is derived from an EMBL/GenBank/DDBJ whole genome shotgun (WGS) entry which is preliminary data.</text>
</comment>
<proteinExistence type="predicted"/>
<evidence type="ECO:0000313" key="2">
    <source>
        <dbReference type="Proteomes" id="UP001207440"/>
    </source>
</evidence>
<organism evidence="1 2">
    <name type="scientific">Riemerella anatipestifer</name>
    <name type="common">Moraxella anatipestifer</name>
    <dbReference type="NCBI Taxonomy" id="34085"/>
    <lineage>
        <taxon>Bacteria</taxon>
        <taxon>Pseudomonadati</taxon>
        <taxon>Bacteroidota</taxon>
        <taxon>Flavobacteriia</taxon>
        <taxon>Flavobacteriales</taxon>
        <taxon>Weeksellaceae</taxon>
        <taxon>Riemerella</taxon>
    </lineage>
</organism>
<dbReference type="RefSeq" id="WP_222535064.1">
    <property type="nucleotide sequence ID" value="NZ_CP081925.1"/>
</dbReference>
<evidence type="ECO:0000313" key="1">
    <source>
        <dbReference type="EMBL" id="MCW0524165.1"/>
    </source>
</evidence>
<dbReference type="Proteomes" id="UP001207440">
    <property type="component" value="Unassembled WGS sequence"/>
</dbReference>